<keyword evidence="4" id="KW-1185">Reference proteome</keyword>
<keyword evidence="1" id="KW-1133">Transmembrane helix</keyword>
<dbReference type="Proteomes" id="UP000308730">
    <property type="component" value="Unassembled WGS sequence"/>
</dbReference>
<dbReference type="Pfam" id="PF20151">
    <property type="entry name" value="DUF6533"/>
    <property type="match status" value="1"/>
</dbReference>
<accession>A0A4S4MSH1</accession>
<dbReference type="EMBL" id="SGPM01000143">
    <property type="protein sequence ID" value="THH29049.1"/>
    <property type="molecule type" value="Genomic_DNA"/>
</dbReference>
<organism evidence="3 4">
    <name type="scientific">Antrodiella citrinella</name>
    <dbReference type="NCBI Taxonomy" id="2447956"/>
    <lineage>
        <taxon>Eukaryota</taxon>
        <taxon>Fungi</taxon>
        <taxon>Dikarya</taxon>
        <taxon>Basidiomycota</taxon>
        <taxon>Agaricomycotina</taxon>
        <taxon>Agaricomycetes</taxon>
        <taxon>Polyporales</taxon>
        <taxon>Steccherinaceae</taxon>
        <taxon>Antrodiella</taxon>
    </lineage>
</organism>
<proteinExistence type="predicted"/>
<evidence type="ECO:0000313" key="3">
    <source>
        <dbReference type="EMBL" id="THH29049.1"/>
    </source>
</evidence>
<sequence length="53" mass="6212">MEVKYIWKDKFRLSTVLYIFCRYALVANVLYILAISGKLTDKYDRSSSSKASR</sequence>
<name>A0A4S4MSH1_9APHY</name>
<dbReference type="InterPro" id="IPR045340">
    <property type="entry name" value="DUF6533"/>
</dbReference>
<keyword evidence="1" id="KW-0812">Transmembrane</keyword>
<evidence type="ECO:0000256" key="1">
    <source>
        <dbReference type="SAM" id="Phobius"/>
    </source>
</evidence>
<comment type="caution">
    <text evidence="3">The sequence shown here is derived from an EMBL/GenBank/DDBJ whole genome shotgun (WGS) entry which is preliminary data.</text>
</comment>
<keyword evidence="1" id="KW-0472">Membrane</keyword>
<feature type="transmembrane region" description="Helical" evidence="1">
    <location>
        <begin position="15"/>
        <end position="35"/>
    </location>
</feature>
<reference evidence="3 4" key="1">
    <citation type="submission" date="2019-02" db="EMBL/GenBank/DDBJ databases">
        <title>Genome sequencing of the rare red list fungi Antrodiella citrinella (Flaviporus citrinellus).</title>
        <authorList>
            <person name="Buettner E."/>
            <person name="Kellner H."/>
        </authorList>
    </citation>
    <scope>NUCLEOTIDE SEQUENCE [LARGE SCALE GENOMIC DNA]</scope>
    <source>
        <strain evidence="3 4">DSM 108506</strain>
    </source>
</reference>
<dbReference type="AlphaFoldDB" id="A0A4S4MSH1"/>
<dbReference type="OrthoDB" id="3242409at2759"/>
<protein>
    <recommendedName>
        <fullName evidence="2">DUF6533 domain-containing protein</fullName>
    </recommendedName>
</protein>
<gene>
    <name evidence="3" type="ORF">EUX98_g5149</name>
</gene>
<evidence type="ECO:0000313" key="4">
    <source>
        <dbReference type="Proteomes" id="UP000308730"/>
    </source>
</evidence>
<feature type="domain" description="DUF6533" evidence="2">
    <location>
        <begin position="2"/>
        <end position="25"/>
    </location>
</feature>
<evidence type="ECO:0000259" key="2">
    <source>
        <dbReference type="Pfam" id="PF20151"/>
    </source>
</evidence>